<accession>A0ABV9QX19</accession>
<keyword evidence="1" id="KW-0732">Signal</keyword>
<reference evidence="3" key="1">
    <citation type="journal article" date="2019" name="Int. J. Syst. Evol. Microbiol.">
        <title>The Global Catalogue of Microorganisms (GCM) 10K type strain sequencing project: providing services to taxonomists for standard genome sequencing and annotation.</title>
        <authorList>
            <consortium name="The Broad Institute Genomics Platform"/>
            <consortium name="The Broad Institute Genome Sequencing Center for Infectious Disease"/>
            <person name="Wu L."/>
            <person name="Ma J."/>
        </authorList>
    </citation>
    <scope>NUCLEOTIDE SEQUENCE [LARGE SCALE GENOMIC DNA]</scope>
    <source>
        <strain evidence="3">CCUG 30340</strain>
    </source>
</reference>
<organism evidence="2 3">
    <name type="scientific">Dokdonella ginsengisoli</name>
    <dbReference type="NCBI Taxonomy" id="363846"/>
    <lineage>
        <taxon>Bacteria</taxon>
        <taxon>Pseudomonadati</taxon>
        <taxon>Pseudomonadota</taxon>
        <taxon>Gammaproteobacteria</taxon>
        <taxon>Lysobacterales</taxon>
        <taxon>Rhodanobacteraceae</taxon>
        <taxon>Dokdonella</taxon>
    </lineage>
</organism>
<dbReference type="Pfam" id="PF09694">
    <property type="entry name" value="Gcw_chp"/>
    <property type="match status" value="1"/>
</dbReference>
<protein>
    <submittedName>
        <fullName evidence="2">TorF family putative porin</fullName>
    </submittedName>
</protein>
<dbReference type="EMBL" id="JBHSHD010000010">
    <property type="protein sequence ID" value="MFC4821361.1"/>
    <property type="molecule type" value="Genomic_DNA"/>
</dbReference>
<dbReference type="InterPro" id="IPR010239">
    <property type="entry name" value="CHP02001"/>
</dbReference>
<dbReference type="RefSeq" id="WP_380021644.1">
    <property type="nucleotide sequence ID" value="NZ_JBHSHD010000010.1"/>
</dbReference>
<proteinExistence type="predicted"/>
<name>A0ABV9QX19_9GAMM</name>
<gene>
    <name evidence="2" type="ORF">ACFO6Q_13590</name>
</gene>
<evidence type="ECO:0000256" key="1">
    <source>
        <dbReference type="SAM" id="SignalP"/>
    </source>
</evidence>
<dbReference type="NCBIfam" id="TIGR02001">
    <property type="entry name" value="gcw_chp"/>
    <property type="match status" value="1"/>
</dbReference>
<dbReference type="SUPFAM" id="SSF56935">
    <property type="entry name" value="Porins"/>
    <property type="match status" value="1"/>
</dbReference>
<keyword evidence="3" id="KW-1185">Reference proteome</keyword>
<evidence type="ECO:0000313" key="3">
    <source>
        <dbReference type="Proteomes" id="UP001595886"/>
    </source>
</evidence>
<feature type="signal peptide" evidence="1">
    <location>
        <begin position="1"/>
        <end position="22"/>
    </location>
</feature>
<evidence type="ECO:0000313" key="2">
    <source>
        <dbReference type="EMBL" id="MFC4821361.1"/>
    </source>
</evidence>
<comment type="caution">
    <text evidence="2">The sequence shown here is derived from an EMBL/GenBank/DDBJ whole genome shotgun (WGS) entry which is preliminary data.</text>
</comment>
<feature type="chain" id="PRO_5045141870" evidence="1">
    <location>
        <begin position="23"/>
        <end position="268"/>
    </location>
</feature>
<dbReference type="Proteomes" id="UP001595886">
    <property type="component" value="Unassembled WGS sequence"/>
</dbReference>
<sequence>MKNKTLPWAAALACLAAANLHAEDAPYTISGNVALTSDYLFRGLTQTWGGPAIQGGADLATNSGFAAGVWASSISDRSYPGASLELDLYASYGRPIDEDWSWRVGLYSYLYPNGDLDEAGLPSRSFDTLEANAALSWKWLTLKYSHALTDYFGVDVEQGYRGDSRGAGYVQLDATIPLAAQWSLALHAGHTRFGTRLAAPNADGTDDPDYSDVGATLKYQFHPGWSASLGVSHADNDDFYGRTASFTDAGDTRDTGGTRGFVTLQGIF</sequence>